<dbReference type="Pfam" id="PF14109">
    <property type="entry name" value="GldH_lipo"/>
    <property type="match status" value="1"/>
</dbReference>
<feature type="chain" id="PRO_5039897285" evidence="1">
    <location>
        <begin position="18"/>
        <end position="153"/>
    </location>
</feature>
<keyword evidence="2" id="KW-0449">Lipoprotein</keyword>
<sequence length="153" mass="17564">MTRFLLLALLAVCTSCADRVIYSESIDIDKTGWDINDTLYFDVELTDTISLLDIGMTITHTDDYPYSNIWLFLEVSSDNGSQFTDTLNYIIAESSGKWVGAKKGKNYVVNISYRDYVKMAHTGNYRFAIRQGMREEKLRGVSKLEFRINKSEK</sequence>
<keyword evidence="1" id="KW-0732">Signal</keyword>
<dbReference type="RefSeq" id="WP_250723587.1">
    <property type="nucleotide sequence ID" value="NZ_CP098400.1"/>
</dbReference>
<reference evidence="2" key="1">
    <citation type="submission" date="2022-05" db="EMBL/GenBank/DDBJ databases">
        <authorList>
            <person name="Sun X."/>
        </authorList>
    </citation>
    <scope>NUCLEOTIDE SEQUENCE</scope>
    <source>
        <strain evidence="2">Ai-910</strain>
    </source>
</reference>
<feature type="signal peptide" evidence="1">
    <location>
        <begin position="1"/>
        <end position="17"/>
    </location>
</feature>
<dbReference type="Proteomes" id="UP001056426">
    <property type="component" value="Chromosome"/>
</dbReference>
<accession>A0A9J6ZPZ7</accession>
<reference evidence="2" key="2">
    <citation type="submission" date="2022-06" db="EMBL/GenBank/DDBJ databases">
        <title>Xiashengella guii gen. nov. sp. nov., a bacterium isolated form anaerobic digestion tank.</title>
        <authorList>
            <person name="Huang H."/>
        </authorList>
    </citation>
    <scope>NUCLEOTIDE SEQUENCE</scope>
    <source>
        <strain evidence="2">Ai-910</strain>
    </source>
</reference>
<proteinExistence type="predicted"/>
<dbReference type="NCBIfam" id="TIGR03511">
    <property type="entry name" value="GldH_lipo"/>
    <property type="match status" value="1"/>
</dbReference>
<evidence type="ECO:0000256" key="1">
    <source>
        <dbReference type="SAM" id="SignalP"/>
    </source>
</evidence>
<dbReference type="EMBL" id="CP098400">
    <property type="protein sequence ID" value="URW79606.1"/>
    <property type="molecule type" value="Genomic_DNA"/>
</dbReference>
<dbReference type="KEGG" id="alkq:M9189_12165"/>
<keyword evidence="3" id="KW-1185">Reference proteome</keyword>
<gene>
    <name evidence="2" type="ORF">M9189_12165</name>
</gene>
<evidence type="ECO:0000313" key="3">
    <source>
        <dbReference type="Proteomes" id="UP001056426"/>
    </source>
</evidence>
<dbReference type="AlphaFoldDB" id="A0A9J6ZPZ7"/>
<organism evidence="2 3">
    <name type="scientific">Xiashengella succiniciproducens</name>
    <dbReference type="NCBI Taxonomy" id="2949635"/>
    <lineage>
        <taxon>Bacteria</taxon>
        <taxon>Pseudomonadati</taxon>
        <taxon>Bacteroidota</taxon>
        <taxon>Bacteroidia</taxon>
        <taxon>Marinilabiliales</taxon>
        <taxon>Marinilabiliaceae</taxon>
        <taxon>Xiashengella</taxon>
    </lineage>
</organism>
<dbReference type="InterPro" id="IPR020018">
    <property type="entry name" value="Motility-assoc_lipoprot_GldH"/>
</dbReference>
<name>A0A9J6ZPZ7_9BACT</name>
<protein>
    <submittedName>
        <fullName evidence="2">Gliding motility lipoprotein GldH</fullName>
    </submittedName>
</protein>
<evidence type="ECO:0000313" key="2">
    <source>
        <dbReference type="EMBL" id="URW79606.1"/>
    </source>
</evidence>